<dbReference type="PANTHER" id="PTHR42803:SF1">
    <property type="entry name" value="BROAD-SPECIFICITY LINEAR ACYL-COA DEHYDROGENASE FADE5"/>
    <property type="match status" value="1"/>
</dbReference>
<dbReference type="PANTHER" id="PTHR42803">
    <property type="entry name" value="ACYL-COA DEHYDROGENASE"/>
    <property type="match status" value="1"/>
</dbReference>
<dbReference type="Pfam" id="PF02770">
    <property type="entry name" value="Acyl-CoA_dh_M"/>
    <property type="match status" value="1"/>
</dbReference>
<reference evidence="3" key="1">
    <citation type="submission" date="2018-05" db="EMBL/GenBank/DDBJ databases">
        <authorList>
            <person name="Lanie J.A."/>
            <person name="Ng W.-L."/>
            <person name="Kazmierczak K.M."/>
            <person name="Andrzejewski T.M."/>
            <person name="Davidsen T.M."/>
            <person name="Wayne K.J."/>
            <person name="Tettelin H."/>
            <person name="Glass J.I."/>
            <person name="Rusch D."/>
            <person name="Podicherti R."/>
            <person name="Tsui H.-C.T."/>
            <person name="Winkler M.E."/>
        </authorList>
    </citation>
    <scope>NUCLEOTIDE SEQUENCE</scope>
</reference>
<dbReference type="InterPro" id="IPR052166">
    <property type="entry name" value="Diverse_Acyl-CoA_DH"/>
</dbReference>
<protein>
    <recommendedName>
        <fullName evidence="4">Acyl-CoA oxidase/dehydrogenase middle domain-containing protein</fullName>
    </recommendedName>
</protein>
<evidence type="ECO:0000259" key="1">
    <source>
        <dbReference type="Pfam" id="PF02770"/>
    </source>
</evidence>
<dbReference type="SUPFAM" id="SSF56645">
    <property type="entry name" value="Acyl-CoA dehydrogenase NM domain-like"/>
    <property type="match status" value="1"/>
</dbReference>
<gene>
    <name evidence="3" type="ORF">METZ01_LOCUS358745</name>
</gene>
<feature type="non-terminal residue" evidence="3">
    <location>
        <position position="243"/>
    </location>
</feature>
<dbReference type="InterPro" id="IPR013786">
    <property type="entry name" value="AcylCoA_DH/ox_N"/>
</dbReference>
<dbReference type="Pfam" id="PF02771">
    <property type="entry name" value="Acyl-CoA_dh_N"/>
    <property type="match status" value="1"/>
</dbReference>
<dbReference type="EMBL" id="UINC01127036">
    <property type="protein sequence ID" value="SVD05891.1"/>
    <property type="molecule type" value="Genomic_DNA"/>
</dbReference>
<evidence type="ECO:0000313" key="3">
    <source>
        <dbReference type="EMBL" id="SVD05891.1"/>
    </source>
</evidence>
<dbReference type="InterPro" id="IPR006091">
    <property type="entry name" value="Acyl-CoA_Oxase/DH_mid-dom"/>
</dbReference>
<organism evidence="3">
    <name type="scientific">marine metagenome</name>
    <dbReference type="NCBI Taxonomy" id="408172"/>
    <lineage>
        <taxon>unclassified sequences</taxon>
        <taxon>metagenomes</taxon>
        <taxon>ecological metagenomes</taxon>
    </lineage>
</organism>
<dbReference type="GO" id="GO:0050660">
    <property type="term" value="F:flavin adenine dinucleotide binding"/>
    <property type="evidence" value="ECO:0007669"/>
    <property type="project" value="InterPro"/>
</dbReference>
<dbReference type="InterPro" id="IPR009100">
    <property type="entry name" value="AcylCoA_DH/oxidase_NM_dom_sf"/>
</dbReference>
<dbReference type="InterPro" id="IPR037069">
    <property type="entry name" value="AcylCoA_DH/ox_N_sf"/>
</dbReference>
<feature type="domain" description="Acyl-CoA dehydrogenase/oxidase N-terminal" evidence="2">
    <location>
        <begin position="79"/>
        <end position="157"/>
    </location>
</feature>
<accession>A0A382SAD6</accession>
<dbReference type="Gene3D" id="1.10.540.10">
    <property type="entry name" value="Acyl-CoA dehydrogenase/oxidase, N-terminal domain"/>
    <property type="match status" value="1"/>
</dbReference>
<dbReference type="GO" id="GO:0016627">
    <property type="term" value="F:oxidoreductase activity, acting on the CH-CH group of donors"/>
    <property type="evidence" value="ECO:0007669"/>
    <property type="project" value="InterPro"/>
</dbReference>
<dbReference type="Gene3D" id="2.40.110.10">
    <property type="entry name" value="Butyryl-CoA Dehydrogenase, subunit A, domain 2"/>
    <property type="match status" value="1"/>
</dbReference>
<name>A0A382SAD6_9ZZZZ</name>
<feature type="domain" description="Acyl-CoA oxidase/dehydrogenase middle" evidence="1">
    <location>
        <begin position="162"/>
        <end position="233"/>
    </location>
</feature>
<evidence type="ECO:0008006" key="4">
    <source>
        <dbReference type="Google" id="ProtNLM"/>
    </source>
</evidence>
<dbReference type="InterPro" id="IPR046373">
    <property type="entry name" value="Acyl-CoA_Oxase/DH_mid-dom_sf"/>
</dbReference>
<proteinExistence type="predicted"/>
<sequence>MPTYNAPIKDMMFLFEKLRNNKNYNEIEKYKEVTPELVKDILEEAAKINQNIILPLAKLGDENPTVLENGIVRTPPGYKEAYTKFIKDGWTSLSCDPKYGGQGMPKTVSAFFDEMLSSASLSFKLYSELSIGAYNCISHHATDFIKDKFLPKMVEGKWSGTMCLTEPVCGTDLGLLKTKATEQTDGTFKLSGQKIFITSGDHDLTENIIHLVIARASDSPSGTKGISLFLVPKFIVNDNGSIG</sequence>
<evidence type="ECO:0000259" key="2">
    <source>
        <dbReference type="Pfam" id="PF02771"/>
    </source>
</evidence>
<dbReference type="AlphaFoldDB" id="A0A382SAD6"/>